<protein>
    <submittedName>
        <fullName evidence="1">Helix-turn-helix domain-containing protein</fullName>
    </submittedName>
</protein>
<gene>
    <name evidence="1" type="ORF">GA0070215_102416</name>
</gene>
<evidence type="ECO:0000313" key="1">
    <source>
        <dbReference type="EMBL" id="SCE79238.1"/>
    </source>
</evidence>
<sequence length="430" mass="46183">MSSVPPQDVAKAWIALGQMLARSRKAAGYTQETYAPRVSYGRSTIANVETGRQRVGRDFWTRSDELLGTGGRLSQEYDRIRLASTRHMPSGMATTQTFQAPADPSSSTAVETVARTPGTDYLMGEWNSFSTLTSMLAQQRQAVSPDALLGLIEAHRDCLSTLYRKAGRAPIRADIGAMLAEASIVASRLWSAQGNRGLALAHCAYARQLGDRLGSRRISATARIFESNLHSEAATLIDADGDVMIGLRLLDEAARASTELSPAARARVAAEQAQAYAALRLSREATAALKRAEEAVNDLSPADCVGLYSDWSSARLHVYAGTCHLLLGQPHQAVTVLESAVQMLEHDHANVNVALAAAVDLASAYAEAGELEQSCALLGNTYDQLKAGGNHRGIARAQRARQRLARWRDERAGCPRTRGADGRLAAMPGS</sequence>
<dbReference type="CDD" id="cd00093">
    <property type="entry name" value="HTH_XRE"/>
    <property type="match status" value="1"/>
</dbReference>
<evidence type="ECO:0000313" key="2">
    <source>
        <dbReference type="Proteomes" id="UP000198551"/>
    </source>
</evidence>
<dbReference type="AlphaFoldDB" id="A0A1C4V5B9"/>
<dbReference type="InterPro" id="IPR010982">
    <property type="entry name" value="Lambda_DNA-bd_dom_sf"/>
</dbReference>
<keyword evidence="2" id="KW-1185">Reference proteome</keyword>
<dbReference type="SUPFAM" id="SSF47413">
    <property type="entry name" value="lambda repressor-like DNA-binding domains"/>
    <property type="match status" value="1"/>
</dbReference>
<organism evidence="1 2">
    <name type="scientific">Micromonospora marina</name>
    <dbReference type="NCBI Taxonomy" id="307120"/>
    <lineage>
        <taxon>Bacteria</taxon>
        <taxon>Bacillati</taxon>
        <taxon>Actinomycetota</taxon>
        <taxon>Actinomycetes</taxon>
        <taxon>Micromonosporales</taxon>
        <taxon>Micromonosporaceae</taxon>
        <taxon>Micromonospora</taxon>
    </lineage>
</organism>
<dbReference type="Proteomes" id="UP000198551">
    <property type="component" value="Unassembled WGS sequence"/>
</dbReference>
<dbReference type="GO" id="GO:0003677">
    <property type="term" value="F:DNA binding"/>
    <property type="evidence" value="ECO:0007669"/>
    <property type="project" value="InterPro"/>
</dbReference>
<dbReference type="InterPro" id="IPR001387">
    <property type="entry name" value="Cro/C1-type_HTH"/>
</dbReference>
<dbReference type="Gene3D" id="1.25.40.10">
    <property type="entry name" value="Tetratricopeptide repeat domain"/>
    <property type="match status" value="1"/>
</dbReference>
<dbReference type="Pfam" id="PF13560">
    <property type="entry name" value="HTH_31"/>
    <property type="match status" value="1"/>
</dbReference>
<reference evidence="2" key="1">
    <citation type="submission" date="2016-06" db="EMBL/GenBank/DDBJ databases">
        <authorList>
            <person name="Varghese N."/>
        </authorList>
    </citation>
    <scope>NUCLEOTIDE SEQUENCE [LARGE SCALE GENOMIC DNA]</scope>
    <source>
        <strain evidence="2">DSM 45555</strain>
    </source>
</reference>
<dbReference type="InterPro" id="IPR011990">
    <property type="entry name" value="TPR-like_helical_dom_sf"/>
</dbReference>
<dbReference type="RefSeq" id="WP_091042072.1">
    <property type="nucleotide sequence ID" value="NZ_FMCV01000002.1"/>
</dbReference>
<dbReference type="EMBL" id="FMCV01000002">
    <property type="protein sequence ID" value="SCE79238.1"/>
    <property type="molecule type" value="Genomic_DNA"/>
</dbReference>
<proteinExistence type="predicted"/>
<name>A0A1C4V5B9_9ACTN</name>
<dbReference type="SUPFAM" id="SSF48452">
    <property type="entry name" value="TPR-like"/>
    <property type="match status" value="1"/>
</dbReference>
<accession>A0A1C4V5B9</accession>
<dbReference type="Gene3D" id="1.10.260.40">
    <property type="entry name" value="lambda repressor-like DNA-binding domains"/>
    <property type="match status" value="1"/>
</dbReference>